<sequence>MRIVFKRSRYYYWLISGFISKYIKLIIPFFVIAFFALFFSRSFVDLFRPFLAFNKNKIGILKQGTSGRLPLEILSQISSPIVTYDRRGRFKPGLATKWEIKDNGREYYFHFPENLEWQDGDRFTIQDIDPSFIQFAQVKTELVDDYTLKFVLKKPLSSFPSVLTTPILKNNLVGINGSYRIGRVKYEYGELKQIHLIPLQSGLAYQTYKIYGVSDDLILAYKLGEIDEFTTNNHDVIKEITKWRNSKVSRHIDYQRIVTLFINTSMAPFDNKNLRSALALGINYQQLEAFGEKALSPILPFSWAYNSNLKEINYEPEISSSVVSNSALDEKPLTLYTSYELESVAEAIRKSLNEAGFNLELRYLNYIPQNYELFLTIWEPPIDPDQYVFWHQTQTEGNFSRLKNVKLDKLLEDGRNEISTTKRKQVYFKFQEVMIEELPAVFIMYPDQYLIKRLF</sequence>
<proteinExistence type="inferred from homology"/>
<dbReference type="PIRSF" id="PIRSF002741">
    <property type="entry name" value="MppA"/>
    <property type="match status" value="1"/>
</dbReference>
<evidence type="ECO:0000256" key="2">
    <source>
        <dbReference type="ARBA" id="ARBA00022448"/>
    </source>
</evidence>
<keyword evidence="4" id="KW-0812">Transmembrane</keyword>
<dbReference type="AlphaFoldDB" id="A0A1F7K9Y1"/>
<dbReference type="CDD" id="cd00995">
    <property type="entry name" value="PBP2_NikA_DppA_OppA_like"/>
    <property type="match status" value="1"/>
</dbReference>
<keyword evidence="2" id="KW-0813">Transport</keyword>
<keyword evidence="4" id="KW-1133">Transmembrane helix</keyword>
<evidence type="ECO:0000313" key="6">
    <source>
        <dbReference type="EMBL" id="OGK64655.1"/>
    </source>
</evidence>
<evidence type="ECO:0000313" key="7">
    <source>
        <dbReference type="Proteomes" id="UP000178450"/>
    </source>
</evidence>
<dbReference type="InterPro" id="IPR039424">
    <property type="entry name" value="SBP_5"/>
</dbReference>
<feature type="transmembrane region" description="Helical" evidence="4">
    <location>
        <begin position="12"/>
        <end position="39"/>
    </location>
</feature>
<evidence type="ECO:0000256" key="1">
    <source>
        <dbReference type="ARBA" id="ARBA00005695"/>
    </source>
</evidence>
<dbReference type="Proteomes" id="UP000178450">
    <property type="component" value="Unassembled WGS sequence"/>
</dbReference>
<dbReference type="EMBL" id="MGBG01000018">
    <property type="protein sequence ID" value="OGK64655.1"/>
    <property type="molecule type" value="Genomic_DNA"/>
</dbReference>
<protein>
    <recommendedName>
        <fullName evidence="5">Solute-binding protein family 5 domain-containing protein</fullName>
    </recommendedName>
</protein>
<dbReference type="GO" id="GO:0015833">
    <property type="term" value="P:peptide transport"/>
    <property type="evidence" value="ECO:0007669"/>
    <property type="project" value="TreeGrafter"/>
</dbReference>
<name>A0A1F7K9Y1_9BACT</name>
<evidence type="ECO:0000256" key="4">
    <source>
        <dbReference type="SAM" id="Phobius"/>
    </source>
</evidence>
<dbReference type="Gene3D" id="3.40.190.10">
    <property type="entry name" value="Periplasmic binding protein-like II"/>
    <property type="match status" value="2"/>
</dbReference>
<dbReference type="Gene3D" id="3.10.105.10">
    <property type="entry name" value="Dipeptide-binding Protein, Domain 3"/>
    <property type="match status" value="1"/>
</dbReference>
<comment type="similarity">
    <text evidence="1">Belongs to the bacterial solute-binding protein 5 family.</text>
</comment>
<feature type="domain" description="Solute-binding protein family 5" evidence="5">
    <location>
        <begin position="207"/>
        <end position="396"/>
    </location>
</feature>
<dbReference type="Pfam" id="PF00496">
    <property type="entry name" value="SBP_bac_5"/>
    <property type="match status" value="2"/>
</dbReference>
<dbReference type="InterPro" id="IPR000914">
    <property type="entry name" value="SBP_5_dom"/>
</dbReference>
<dbReference type="GO" id="GO:0043190">
    <property type="term" value="C:ATP-binding cassette (ABC) transporter complex"/>
    <property type="evidence" value="ECO:0007669"/>
    <property type="project" value="InterPro"/>
</dbReference>
<keyword evidence="4" id="KW-0472">Membrane</keyword>
<evidence type="ECO:0000256" key="3">
    <source>
        <dbReference type="ARBA" id="ARBA00022729"/>
    </source>
</evidence>
<dbReference type="PANTHER" id="PTHR30290">
    <property type="entry name" value="PERIPLASMIC BINDING COMPONENT OF ABC TRANSPORTER"/>
    <property type="match status" value="1"/>
</dbReference>
<dbReference type="SUPFAM" id="SSF53850">
    <property type="entry name" value="Periplasmic binding protein-like II"/>
    <property type="match status" value="1"/>
</dbReference>
<reference evidence="6 7" key="1">
    <citation type="journal article" date="2016" name="Nat. Commun.">
        <title>Thousands of microbial genomes shed light on interconnected biogeochemical processes in an aquifer system.</title>
        <authorList>
            <person name="Anantharaman K."/>
            <person name="Brown C.T."/>
            <person name="Hug L.A."/>
            <person name="Sharon I."/>
            <person name="Castelle C.J."/>
            <person name="Probst A.J."/>
            <person name="Thomas B.C."/>
            <person name="Singh A."/>
            <person name="Wilkins M.J."/>
            <person name="Karaoz U."/>
            <person name="Brodie E.L."/>
            <person name="Williams K.H."/>
            <person name="Hubbard S.S."/>
            <person name="Banfield J.F."/>
        </authorList>
    </citation>
    <scope>NUCLEOTIDE SEQUENCE [LARGE SCALE GENOMIC DNA]</scope>
</reference>
<organism evidence="6 7">
    <name type="scientific">Candidatus Roizmanbacteria bacterium RIFOXYA1_FULL_41_12</name>
    <dbReference type="NCBI Taxonomy" id="1802082"/>
    <lineage>
        <taxon>Bacteria</taxon>
        <taxon>Candidatus Roizmaniibacteriota</taxon>
    </lineage>
</organism>
<dbReference type="PANTHER" id="PTHR30290:SF9">
    <property type="entry name" value="OLIGOPEPTIDE-BINDING PROTEIN APPA"/>
    <property type="match status" value="1"/>
</dbReference>
<dbReference type="GO" id="GO:0042597">
    <property type="term" value="C:periplasmic space"/>
    <property type="evidence" value="ECO:0007669"/>
    <property type="project" value="UniProtKB-ARBA"/>
</dbReference>
<dbReference type="GO" id="GO:1904680">
    <property type="term" value="F:peptide transmembrane transporter activity"/>
    <property type="evidence" value="ECO:0007669"/>
    <property type="project" value="TreeGrafter"/>
</dbReference>
<accession>A0A1F7K9Y1</accession>
<keyword evidence="3" id="KW-0732">Signal</keyword>
<gene>
    <name evidence="6" type="ORF">A2209_03645</name>
</gene>
<feature type="domain" description="Solute-binding protein family 5" evidence="5">
    <location>
        <begin position="90"/>
        <end position="167"/>
    </location>
</feature>
<dbReference type="InterPro" id="IPR030678">
    <property type="entry name" value="Peptide/Ni-bd"/>
</dbReference>
<evidence type="ECO:0000259" key="5">
    <source>
        <dbReference type="Pfam" id="PF00496"/>
    </source>
</evidence>
<comment type="caution">
    <text evidence="6">The sequence shown here is derived from an EMBL/GenBank/DDBJ whole genome shotgun (WGS) entry which is preliminary data.</text>
</comment>